<dbReference type="InterPro" id="IPR002347">
    <property type="entry name" value="SDR_fam"/>
</dbReference>
<comment type="similarity">
    <text evidence="1">Belongs to the short-chain dehydrogenases/reductases (SDR) family.</text>
</comment>
<organism evidence="3 4">
    <name type="scientific">Amphiplicatus metriothermophilus</name>
    <dbReference type="NCBI Taxonomy" id="1519374"/>
    <lineage>
        <taxon>Bacteria</taxon>
        <taxon>Pseudomonadati</taxon>
        <taxon>Pseudomonadota</taxon>
        <taxon>Alphaproteobacteria</taxon>
        <taxon>Parvularculales</taxon>
        <taxon>Parvularculaceae</taxon>
        <taxon>Amphiplicatus</taxon>
    </lineage>
</organism>
<protein>
    <submittedName>
        <fullName evidence="3">NAD(P)-dependent dehydrogenase, short-chain alcohol dehydrogenase family</fullName>
    </submittedName>
</protein>
<reference evidence="3 4" key="1">
    <citation type="submission" date="2017-07" db="EMBL/GenBank/DDBJ databases">
        <authorList>
            <person name="Sun Z.S."/>
            <person name="Albrecht U."/>
            <person name="Echele G."/>
            <person name="Lee C.C."/>
        </authorList>
    </citation>
    <scope>NUCLEOTIDE SEQUENCE [LARGE SCALE GENOMIC DNA]</scope>
    <source>
        <strain evidence="3 4">CGMCC 1.12710</strain>
    </source>
</reference>
<evidence type="ECO:0000256" key="1">
    <source>
        <dbReference type="ARBA" id="ARBA00006484"/>
    </source>
</evidence>
<dbReference type="PANTHER" id="PTHR43639:SF1">
    <property type="entry name" value="SHORT-CHAIN DEHYDROGENASE_REDUCTASE FAMILY PROTEIN"/>
    <property type="match status" value="1"/>
</dbReference>
<evidence type="ECO:0000313" key="4">
    <source>
        <dbReference type="Proteomes" id="UP000198346"/>
    </source>
</evidence>
<accession>A0A239PQK7</accession>
<keyword evidence="2" id="KW-0560">Oxidoreductase</keyword>
<keyword evidence="4" id="KW-1185">Reference proteome</keyword>
<dbReference type="Proteomes" id="UP000198346">
    <property type="component" value="Unassembled WGS sequence"/>
</dbReference>
<dbReference type="EMBL" id="FZQA01000002">
    <property type="protein sequence ID" value="SNT72408.1"/>
    <property type="molecule type" value="Genomic_DNA"/>
</dbReference>
<name>A0A239PQK7_9PROT</name>
<evidence type="ECO:0000313" key="3">
    <source>
        <dbReference type="EMBL" id="SNT72408.1"/>
    </source>
</evidence>
<dbReference type="SUPFAM" id="SSF51735">
    <property type="entry name" value="NAD(P)-binding Rossmann-fold domains"/>
    <property type="match status" value="1"/>
</dbReference>
<dbReference type="GO" id="GO:0016491">
    <property type="term" value="F:oxidoreductase activity"/>
    <property type="evidence" value="ECO:0007669"/>
    <property type="project" value="UniProtKB-KW"/>
</dbReference>
<dbReference type="InterPro" id="IPR036291">
    <property type="entry name" value="NAD(P)-bd_dom_sf"/>
</dbReference>
<dbReference type="PANTHER" id="PTHR43639">
    <property type="entry name" value="OXIDOREDUCTASE, SHORT-CHAIN DEHYDROGENASE/REDUCTASE FAMILY (AFU_ORTHOLOGUE AFUA_5G02870)"/>
    <property type="match status" value="1"/>
</dbReference>
<gene>
    <name evidence="3" type="ORF">SAMN06297382_1450</name>
</gene>
<dbReference type="OrthoDB" id="9786360at2"/>
<dbReference type="PROSITE" id="PS00061">
    <property type="entry name" value="ADH_SHORT"/>
    <property type="match status" value="1"/>
</dbReference>
<evidence type="ECO:0000256" key="2">
    <source>
        <dbReference type="ARBA" id="ARBA00023002"/>
    </source>
</evidence>
<dbReference type="AlphaFoldDB" id="A0A239PQK7"/>
<sequence length="260" mass="27333">MTTSPGGKTERGAALVTGAAKRLGRAMALALAEAGFDVAIHYRRSEKEARAVADLVAATGRRAATLCADLSKEAETAGLVARAGAALGPLRLLVNSASVFEHDDIDTMTRASWDAHIETNLRAPLKLAQDFAAQAPAGGDNLIVNLIDQRVLKLTPQFLSYTTAKAALFALTKTLAQALGPRGIRVNAIGPGPTLRNPRQSEADWRRQNESTILGRGASPEDVVGALLYLVDAPAVTGQMIAVDGGQHLVWRTPDVLAGE</sequence>
<dbReference type="NCBIfam" id="NF006597">
    <property type="entry name" value="PRK09134.1"/>
    <property type="match status" value="1"/>
</dbReference>
<dbReference type="PRINTS" id="PR00081">
    <property type="entry name" value="GDHRDH"/>
</dbReference>
<dbReference type="Gene3D" id="3.40.50.720">
    <property type="entry name" value="NAD(P)-binding Rossmann-like Domain"/>
    <property type="match status" value="1"/>
</dbReference>
<dbReference type="RefSeq" id="WP_089411898.1">
    <property type="nucleotide sequence ID" value="NZ_FZQA01000002.1"/>
</dbReference>
<proteinExistence type="inferred from homology"/>
<dbReference type="InterPro" id="IPR020904">
    <property type="entry name" value="Sc_DH/Rdtase_CS"/>
</dbReference>
<dbReference type="Pfam" id="PF13561">
    <property type="entry name" value="adh_short_C2"/>
    <property type="match status" value="1"/>
</dbReference>